<name>A0A0H3ZPB7_9VIBR</name>
<protein>
    <submittedName>
        <fullName evidence="1">Uncharacterized protein</fullName>
    </submittedName>
</protein>
<reference evidence="1" key="1">
    <citation type="journal article" date="2015" name="MBio">
        <title>Eco-Evolutionary Dynamics of Episomes among Ecologically Cohesive Bacterial Populations.</title>
        <authorList>
            <person name="Xue H."/>
            <person name="Cordero O.X."/>
            <person name="Camas F.M."/>
            <person name="Trimble W."/>
            <person name="Meyer F."/>
            <person name="Guglielmini J."/>
            <person name="Rocha E.P."/>
            <person name="Polz M.F."/>
        </authorList>
    </citation>
    <scope>NUCLEOTIDE SEQUENCE</scope>
    <source>
        <strain evidence="1">FF_210</strain>
    </source>
</reference>
<accession>A0A0H3ZPB7</accession>
<dbReference type="EMBL" id="KP795560">
    <property type="protein sequence ID" value="AKN38050.1"/>
    <property type="molecule type" value="Genomic_DNA"/>
</dbReference>
<sequence length="159" mass="18419">MHTFEVIAVRVLPMAFQVHTLELEASNPELSMSLFAFVNQSPIKWGDCFFIDSDTLSPITFDFTCTSKSHINSEIKSDYFTCTYNELVKQVERLESEDRFISNSQPFCRVIRSKSGKAGQFFSDHDQSFSKSRQDKNEPFRTSVFHNEALYFENLRGDK</sequence>
<organism evidence="1">
    <name type="scientific">Vibrio tasmaniensis</name>
    <dbReference type="NCBI Taxonomy" id="212663"/>
    <lineage>
        <taxon>Bacteria</taxon>
        <taxon>Pseudomonadati</taxon>
        <taxon>Pseudomonadota</taxon>
        <taxon>Gammaproteobacteria</taxon>
        <taxon>Vibrionales</taxon>
        <taxon>Vibrionaceae</taxon>
        <taxon>Vibrio</taxon>
    </lineage>
</organism>
<dbReference type="AlphaFoldDB" id="A0A0H3ZPB7"/>
<proteinExistence type="predicted"/>
<evidence type="ECO:0000313" key="1">
    <source>
        <dbReference type="EMBL" id="AKN38050.1"/>
    </source>
</evidence>